<evidence type="ECO:0000313" key="2">
    <source>
        <dbReference type="Proteomes" id="UP000186110"/>
    </source>
</evidence>
<dbReference type="EMBL" id="CP019239">
    <property type="protein sequence ID" value="APW44248.1"/>
    <property type="molecule type" value="Genomic_DNA"/>
</dbReference>
<organism evidence="1 2">
    <name type="scientific">Rhodoferax saidenbachensis</name>
    <dbReference type="NCBI Taxonomy" id="1484693"/>
    <lineage>
        <taxon>Bacteria</taxon>
        <taxon>Pseudomonadati</taxon>
        <taxon>Pseudomonadota</taxon>
        <taxon>Betaproteobacteria</taxon>
        <taxon>Burkholderiales</taxon>
        <taxon>Comamonadaceae</taxon>
        <taxon>Rhodoferax</taxon>
    </lineage>
</organism>
<protein>
    <submittedName>
        <fullName evidence="1">Uncharacterized protein</fullName>
    </submittedName>
</protein>
<reference evidence="1 2" key="1">
    <citation type="submission" date="2017-01" db="EMBL/GenBank/DDBJ databases">
        <authorList>
            <person name="Mah S.A."/>
            <person name="Swanson W.J."/>
            <person name="Moy G.W."/>
            <person name="Vacquier V.D."/>
        </authorList>
    </citation>
    <scope>NUCLEOTIDE SEQUENCE [LARGE SCALE GENOMIC DNA]</scope>
    <source>
        <strain evidence="1 2">DSM 22694</strain>
    </source>
</reference>
<accession>A0A1P8KE81</accession>
<dbReference type="Proteomes" id="UP000186110">
    <property type="component" value="Chromosome"/>
</dbReference>
<gene>
    <name evidence="1" type="ORF">RS694_18075</name>
</gene>
<keyword evidence="2" id="KW-1185">Reference proteome</keyword>
<dbReference type="KEGG" id="rsb:RS694_18075"/>
<sequence length="287" mass="31462">MTTISRAATESSTGARLERIVADTKAILPENGVPQEKAPGTTLVLSEEGKALFEQSLVSTQEDAATEQSQARARIEIIGDEDTETLHAKFRSMNAEDKEAFVQKRLSGFDNGMKIVQQVEERRSAQSGKPSKVERQEYVTRDFFEAATRSTVEFLASSEPVKVNRANDVTKDFIRPDKIVGSTEYDKKMAISNATSAAARANEAKAFRYEENHAITLPNISDLPLDVAKTSLGIAESIVKNREDVGLSVRGRYGDKAISDMKTYLASIKDHISKLEVGLAASNRFGV</sequence>
<evidence type="ECO:0000313" key="1">
    <source>
        <dbReference type="EMBL" id="APW44248.1"/>
    </source>
</evidence>
<dbReference type="AlphaFoldDB" id="A0A1P8KE81"/>
<name>A0A1P8KE81_9BURK</name>
<proteinExistence type="predicted"/>
<dbReference type="RefSeq" id="WP_029709513.1">
    <property type="nucleotide sequence ID" value="NZ_CP019239.1"/>
</dbReference>